<evidence type="ECO:0000256" key="5">
    <source>
        <dbReference type="SAM" id="Phobius"/>
    </source>
</evidence>
<dbReference type="GO" id="GO:0008610">
    <property type="term" value="P:lipid biosynthetic process"/>
    <property type="evidence" value="ECO:0007669"/>
    <property type="project" value="InterPro"/>
</dbReference>
<feature type="transmembrane region" description="Helical" evidence="5">
    <location>
        <begin position="6"/>
        <end position="26"/>
    </location>
</feature>
<dbReference type="GO" id="GO:0005506">
    <property type="term" value="F:iron ion binding"/>
    <property type="evidence" value="ECO:0007669"/>
    <property type="project" value="InterPro"/>
</dbReference>
<keyword evidence="2 5" id="KW-0812">Transmembrane</keyword>
<dbReference type="Pfam" id="PF04116">
    <property type="entry name" value="FA_hydroxylase"/>
    <property type="match status" value="1"/>
</dbReference>
<dbReference type="PANTHER" id="PTHR11863">
    <property type="entry name" value="STEROL DESATURASE"/>
    <property type="match status" value="1"/>
</dbReference>
<feature type="transmembrane region" description="Helical" evidence="5">
    <location>
        <begin position="47"/>
        <end position="73"/>
    </location>
</feature>
<evidence type="ECO:0000256" key="4">
    <source>
        <dbReference type="ARBA" id="ARBA00023136"/>
    </source>
</evidence>
<gene>
    <name evidence="7" type="ORF">IDSA_04470</name>
</gene>
<dbReference type="InterPro" id="IPR006694">
    <property type="entry name" value="Fatty_acid_hydroxylase"/>
</dbReference>
<dbReference type="STRING" id="435908.IDSA_04470"/>
<evidence type="ECO:0000256" key="2">
    <source>
        <dbReference type="ARBA" id="ARBA00022692"/>
    </source>
</evidence>
<dbReference type="Proteomes" id="UP000054363">
    <property type="component" value="Unassembled WGS sequence"/>
</dbReference>
<keyword evidence="8" id="KW-1185">Reference proteome</keyword>
<comment type="caution">
    <text evidence="7">The sequence shown here is derived from an EMBL/GenBank/DDBJ whole genome shotgun (WGS) entry which is preliminary data.</text>
</comment>
<dbReference type="GO" id="GO:0016020">
    <property type="term" value="C:membrane"/>
    <property type="evidence" value="ECO:0007669"/>
    <property type="project" value="UniProtKB-SubCell"/>
</dbReference>
<sequence length="270" mass="31030">MGVGVAAEVWIRLGCFLGVLLLMLLWEWRRPKRHNKIKRSQRWRSNLSLVVVNTLALRILIPAGAVGAALWSADNNFGLLRQTDWPVWVIGIIGLILLDIAIYWQHRLFHMIPLLWRIHRVHHADPEFDTTTGLRFHPLEILLSMLIKIGVVLAFGIPLWAVITFEVVLNATSLFTHGNVALPRPWEAPVRALIVTQEMHRIHHSQRKEETNSNYGFNLSVWDRVFRSYTRESKDGSDGIRIGLKQYQDVTETTGLKGMLTIPFRDPKTD</sequence>
<name>A0A094JHA5_9GAMM</name>
<feature type="transmembrane region" description="Helical" evidence="5">
    <location>
        <begin position="85"/>
        <end position="104"/>
    </location>
</feature>
<dbReference type="InterPro" id="IPR050307">
    <property type="entry name" value="Sterol_Desaturase_Related"/>
</dbReference>
<evidence type="ECO:0000256" key="1">
    <source>
        <dbReference type="ARBA" id="ARBA00004370"/>
    </source>
</evidence>
<dbReference type="GO" id="GO:0016491">
    <property type="term" value="F:oxidoreductase activity"/>
    <property type="evidence" value="ECO:0007669"/>
    <property type="project" value="InterPro"/>
</dbReference>
<keyword evidence="4 5" id="KW-0472">Membrane</keyword>
<evidence type="ECO:0000259" key="6">
    <source>
        <dbReference type="Pfam" id="PF04116"/>
    </source>
</evidence>
<organism evidence="7 8">
    <name type="scientific">Pseudidiomarina salinarum</name>
    <dbReference type="NCBI Taxonomy" id="435908"/>
    <lineage>
        <taxon>Bacteria</taxon>
        <taxon>Pseudomonadati</taxon>
        <taxon>Pseudomonadota</taxon>
        <taxon>Gammaproteobacteria</taxon>
        <taxon>Alteromonadales</taxon>
        <taxon>Idiomarinaceae</taxon>
        <taxon>Pseudidiomarina</taxon>
    </lineage>
</organism>
<feature type="transmembrane region" description="Helical" evidence="5">
    <location>
        <begin position="141"/>
        <end position="163"/>
    </location>
</feature>
<evidence type="ECO:0000313" key="7">
    <source>
        <dbReference type="EMBL" id="KFZ31936.1"/>
    </source>
</evidence>
<protein>
    <recommendedName>
        <fullName evidence="6">Fatty acid hydroxylase domain-containing protein</fullName>
    </recommendedName>
</protein>
<evidence type="ECO:0000256" key="3">
    <source>
        <dbReference type="ARBA" id="ARBA00022989"/>
    </source>
</evidence>
<keyword evidence="3 5" id="KW-1133">Transmembrane helix</keyword>
<evidence type="ECO:0000313" key="8">
    <source>
        <dbReference type="Proteomes" id="UP000054363"/>
    </source>
</evidence>
<dbReference type="OrthoDB" id="9770329at2"/>
<accession>A0A094JHA5</accession>
<dbReference type="AlphaFoldDB" id="A0A094JHA5"/>
<feature type="domain" description="Fatty acid hydroxylase" evidence="6">
    <location>
        <begin position="92"/>
        <end position="227"/>
    </location>
</feature>
<proteinExistence type="predicted"/>
<dbReference type="EMBL" id="JPER01000001">
    <property type="protein sequence ID" value="KFZ31936.1"/>
    <property type="molecule type" value="Genomic_DNA"/>
</dbReference>
<comment type="subcellular location">
    <subcellularLocation>
        <location evidence="1">Membrane</location>
    </subcellularLocation>
</comment>
<reference evidence="7 8" key="1">
    <citation type="submission" date="2014-06" db="EMBL/GenBank/DDBJ databases">
        <title>The draft genome sequence of Idiomarina salinarum ISL-52.</title>
        <authorList>
            <person name="Du J."/>
            <person name="Shao Z."/>
        </authorList>
    </citation>
    <scope>NUCLEOTIDE SEQUENCE [LARGE SCALE GENOMIC DNA]</scope>
    <source>
        <strain evidence="7 8">ISL-52</strain>
    </source>
</reference>
<dbReference type="eggNOG" id="COG3000">
    <property type="taxonomic scope" value="Bacteria"/>
</dbReference>
<dbReference type="RefSeq" id="WP_034774519.1">
    <property type="nucleotide sequence ID" value="NZ_JPER01000001.1"/>
</dbReference>